<comment type="caution">
    <text evidence="6">The sequence shown here is derived from an EMBL/GenBank/DDBJ whole genome shotgun (WGS) entry which is preliminary data.</text>
</comment>
<name>A0ABS6DXU3_9FIRM</name>
<keyword evidence="2 4" id="KW-0285">Flavoprotein</keyword>
<evidence type="ECO:0000256" key="4">
    <source>
        <dbReference type="RuleBase" id="RU003880"/>
    </source>
</evidence>
<gene>
    <name evidence="6" type="primary">trxB</name>
    <name evidence="6" type="ORF">KQI20_09490</name>
</gene>
<dbReference type="InterPro" id="IPR005982">
    <property type="entry name" value="Thioredox_Rdtase"/>
</dbReference>
<protein>
    <recommendedName>
        <fullName evidence="4">Thioredoxin reductase</fullName>
        <ecNumber evidence="4">1.8.1.9</ecNumber>
    </recommendedName>
</protein>
<organism evidence="6 7">
    <name type="scientific">Intestinibacter bartlettii</name>
    <dbReference type="NCBI Taxonomy" id="261299"/>
    <lineage>
        <taxon>Bacteria</taxon>
        <taxon>Bacillati</taxon>
        <taxon>Bacillota</taxon>
        <taxon>Clostridia</taxon>
        <taxon>Peptostreptococcales</taxon>
        <taxon>Peptostreptococcaceae</taxon>
        <taxon>Intestinibacter</taxon>
    </lineage>
</organism>
<dbReference type="GO" id="GO:0004791">
    <property type="term" value="F:thioredoxin-disulfide reductase (NADPH) activity"/>
    <property type="evidence" value="ECO:0007669"/>
    <property type="project" value="UniProtKB-EC"/>
</dbReference>
<dbReference type="EC" id="1.8.1.9" evidence="4"/>
<comment type="catalytic activity">
    <reaction evidence="4">
        <text>[thioredoxin]-dithiol + NADP(+) = [thioredoxin]-disulfide + NADPH + H(+)</text>
        <dbReference type="Rhea" id="RHEA:20345"/>
        <dbReference type="Rhea" id="RHEA-COMP:10698"/>
        <dbReference type="Rhea" id="RHEA-COMP:10700"/>
        <dbReference type="ChEBI" id="CHEBI:15378"/>
        <dbReference type="ChEBI" id="CHEBI:29950"/>
        <dbReference type="ChEBI" id="CHEBI:50058"/>
        <dbReference type="ChEBI" id="CHEBI:57783"/>
        <dbReference type="ChEBI" id="CHEBI:58349"/>
        <dbReference type="EC" id="1.8.1.9"/>
    </reaction>
</comment>
<comment type="similarity">
    <text evidence="1 4">Belongs to the class-II pyridine nucleotide-disulfide oxidoreductase family.</text>
</comment>
<dbReference type="InterPro" id="IPR023753">
    <property type="entry name" value="FAD/NAD-binding_dom"/>
</dbReference>
<dbReference type="PANTHER" id="PTHR48105">
    <property type="entry name" value="THIOREDOXIN REDUCTASE 1-RELATED-RELATED"/>
    <property type="match status" value="1"/>
</dbReference>
<keyword evidence="7" id="KW-1185">Reference proteome</keyword>
<evidence type="ECO:0000256" key="2">
    <source>
        <dbReference type="ARBA" id="ARBA00022630"/>
    </source>
</evidence>
<reference evidence="6 7" key="1">
    <citation type="submission" date="2021-06" db="EMBL/GenBank/DDBJ databases">
        <authorList>
            <person name="Sun Q."/>
            <person name="Li D."/>
        </authorList>
    </citation>
    <scope>NUCLEOTIDE SEQUENCE [LARGE SCALE GENOMIC DNA]</scope>
    <source>
        <strain evidence="6 7">N19</strain>
    </source>
</reference>
<evidence type="ECO:0000256" key="1">
    <source>
        <dbReference type="ARBA" id="ARBA00009333"/>
    </source>
</evidence>
<sequence>MENIYDVIIIGSGPGGLSAGIYSSRAKLKTLVIEKKSFGGQILNTGVIENYPGVLEEDTGASLAERMVKQCTKFGAELIKDEVLDVELKNYIKTIKCKNNIYKTKSVIIATGCKHKNLNLNREKEFLGRGLSYCAICDGHLFEELPVYVAGGGESAVKESLYLAKFAKKVTILSKYDELKCSGYIEQKCRETKNIEIINNVKITELLGQDILNGIKIKNLKTNEESTFIADEDDNIIGLFIFVGLTPQTDLFKWLLNLDEKGYIKTDENMMTNIKGVYAVGDCRSKDLRQVITASNDGAIAAINVEKYIN</sequence>
<keyword evidence="4" id="KW-0274">FAD</keyword>
<keyword evidence="4" id="KW-0676">Redox-active center</keyword>
<dbReference type="InterPro" id="IPR050097">
    <property type="entry name" value="Ferredoxin-NADP_redctase_2"/>
</dbReference>
<comment type="subunit">
    <text evidence="4">Homodimer.</text>
</comment>
<dbReference type="NCBIfam" id="TIGR01292">
    <property type="entry name" value="TRX_reduct"/>
    <property type="match status" value="1"/>
</dbReference>
<dbReference type="RefSeq" id="WP_216570203.1">
    <property type="nucleotide sequence ID" value="NZ_JAHLOQ010000025.1"/>
</dbReference>
<keyword evidence="3 4" id="KW-0560">Oxidoreductase</keyword>
<dbReference type="EMBL" id="JAHLOQ010000025">
    <property type="protein sequence ID" value="MBU5336671.1"/>
    <property type="molecule type" value="Genomic_DNA"/>
</dbReference>
<dbReference type="Proteomes" id="UP001196301">
    <property type="component" value="Unassembled WGS sequence"/>
</dbReference>
<dbReference type="Pfam" id="PF07992">
    <property type="entry name" value="Pyr_redox_2"/>
    <property type="match status" value="1"/>
</dbReference>
<evidence type="ECO:0000313" key="7">
    <source>
        <dbReference type="Proteomes" id="UP001196301"/>
    </source>
</evidence>
<evidence type="ECO:0000256" key="3">
    <source>
        <dbReference type="ARBA" id="ARBA00023002"/>
    </source>
</evidence>
<accession>A0ABS6DXU3</accession>
<evidence type="ECO:0000313" key="6">
    <source>
        <dbReference type="EMBL" id="MBU5336671.1"/>
    </source>
</evidence>
<feature type="domain" description="FAD/NAD(P)-binding" evidence="5">
    <location>
        <begin position="5"/>
        <end position="298"/>
    </location>
</feature>
<comment type="cofactor">
    <cofactor evidence="4">
        <name>FAD</name>
        <dbReference type="ChEBI" id="CHEBI:57692"/>
    </cofactor>
</comment>
<proteinExistence type="inferred from homology"/>
<evidence type="ECO:0000259" key="5">
    <source>
        <dbReference type="Pfam" id="PF07992"/>
    </source>
</evidence>